<feature type="domain" description="Fumarylacetoacetase-like C-terminal" evidence="3">
    <location>
        <begin position="11"/>
        <end position="57"/>
    </location>
</feature>
<gene>
    <name evidence="4" type="ORF">D9611_008222</name>
</gene>
<comment type="caution">
    <text evidence="4">The sequence shown here is derived from an EMBL/GenBank/DDBJ whole genome shotgun (WGS) entry which is preliminary data.</text>
</comment>
<evidence type="ECO:0000256" key="2">
    <source>
        <dbReference type="ARBA" id="ARBA00022723"/>
    </source>
</evidence>
<evidence type="ECO:0000256" key="1">
    <source>
        <dbReference type="ARBA" id="ARBA00010211"/>
    </source>
</evidence>
<dbReference type="GO" id="GO:0018773">
    <property type="term" value="F:acetylpyruvate hydrolase activity"/>
    <property type="evidence" value="ECO:0007669"/>
    <property type="project" value="TreeGrafter"/>
</dbReference>
<sequence length="282" mass="30300">MSSAFARTGKKIVAIGRNYAAHAKELGNAVPKEPFFFLKPTSSYVQNGGKVEIPQGIIAHHEGRSSVVPRSWKTWCGLETRYTPNSDVHPLSQPVARHVLLHNLRHTLTNPITTYALQVELGVVIGKTGRDISPADAKSHISGYTLAVDMTARNLQDRVKKAGLPWSAAKGFDTFTPIGSFIPSSAIAEPHALQLKLDINGVTKQDGSTADMIFDIPSLIAHVSGIMTLEEGDVLLTGTPPGVGPVVPGDRVECSLKDKEGKQLASLVFDAVQRQGGYKFTA</sequence>
<evidence type="ECO:0000259" key="3">
    <source>
        <dbReference type="Pfam" id="PF01557"/>
    </source>
</evidence>
<organism evidence="4 5">
    <name type="scientific">Ephemerocybe angulata</name>
    <dbReference type="NCBI Taxonomy" id="980116"/>
    <lineage>
        <taxon>Eukaryota</taxon>
        <taxon>Fungi</taxon>
        <taxon>Dikarya</taxon>
        <taxon>Basidiomycota</taxon>
        <taxon>Agaricomycotina</taxon>
        <taxon>Agaricomycetes</taxon>
        <taxon>Agaricomycetidae</taxon>
        <taxon>Agaricales</taxon>
        <taxon>Agaricineae</taxon>
        <taxon>Psathyrellaceae</taxon>
        <taxon>Ephemerocybe</taxon>
    </lineage>
</organism>
<dbReference type="AlphaFoldDB" id="A0A8H5F556"/>
<name>A0A8H5F556_9AGAR</name>
<dbReference type="GO" id="GO:0046872">
    <property type="term" value="F:metal ion binding"/>
    <property type="evidence" value="ECO:0007669"/>
    <property type="project" value="UniProtKB-KW"/>
</dbReference>
<keyword evidence="5" id="KW-1185">Reference proteome</keyword>
<proteinExistence type="inferred from homology"/>
<dbReference type="PANTHER" id="PTHR11820:SF7">
    <property type="entry name" value="ACYLPYRUVASE FAHD1, MITOCHONDRIAL"/>
    <property type="match status" value="1"/>
</dbReference>
<keyword evidence="2" id="KW-0479">Metal-binding</keyword>
<dbReference type="GO" id="GO:0005739">
    <property type="term" value="C:mitochondrion"/>
    <property type="evidence" value="ECO:0007669"/>
    <property type="project" value="TreeGrafter"/>
</dbReference>
<dbReference type="SUPFAM" id="SSF56529">
    <property type="entry name" value="FAH"/>
    <property type="match status" value="1"/>
</dbReference>
<dbReference type="PANTHER" id="PTHR11820">
    <property type="entry name" value="ACYLPYRUVASE"/>
    <property type="match status" value="1"/>
</dbReference>
<reference evidence="4 5" key="1">
    <citation type="journal article" date="2020" name="ISME J.">
        <title>Uncovering the hidden diversity of litter-decomposition mechanisms in mushroom-forming fungi.</title>
        <authorList>
            <person name="Floudas D."/>
            <person name="Bentzer J."/>
            <person name="Ahren D."/>
            <person name="Johansson T."/>
            <person name="Persson P."/>
            <person name="Tunlid A."/>
        </authorList>
    </citation>
    <scope>NUCLEOTIDE SEQUENCE [LARGE SCALE GENOMIC DNA]</scope>
    <source>
        <strain evidence="4 5">CBS 175.51</strain>
    </source>
</reference>
<dbReference type="Pfam" id="PF01557">
    <property type="entry name" value="FAA_hydrolase"/>
    <property type="match status" value="2"/>
</dbReference>
<comment type="similarity">
    <text evidence="1">Belongs to the FAH family.</text>
</comment>
<dbReference type="InterPro" id="IPR011234">
    <property type="entry name" value="Fumarylacetoacetase-like_C"/>
</dbReference>
<accession>A0A8H5F556</accession>
<feature type="domain" description="Fumarylacetoacetase-like C-terminal" evidence="3">
    <location>
        <begin position="117"/>
        <end position="257"/>
    </location>
</feature>
<evidence type="ECO:0000313" key="5">
    <source>
        <dbReference type="Proteomes" id="UP000541558"/>
    </source>
</evidence>
<dbReference type="OrthoDB" id="74910at2759"/>
<dbReference type="InterPro" id="IPR036663">
    <property type="entry name" value="Fumarylacetoacetase_C_sf"/>
</dbReference>
<evidence type="ECO:0000313" key="4">
    <source>
        <dbReference type="EMBL" id="KAF5323952.1"/>
    </source>
</evidence>
<protein>
    <recommendedName>
        <fullName evidence="3">Fumarylacetoacetase-like C-terminal domain-containing protein</fullName>
    </recommendedName>
</protein>
<dbReference type="EMBL" id="JAACJK010000165">
    <property type="protein sequence ID" value="KAF5323952.1"/>
    <property type="molecule type" value="Genomic_DNA"/>
</dbReference>
<dbReference type="Gene3D" id="3.90.850.10">
    <property type="entry name" value="Fumarylacetoacetase-like, C-terminal domain"/>
    <property type="match status" value="2"/>
</dbReference>
<dbReference type="Proteomes" id="UP000541558">
    <property type="component" value="Unassembled WGS sequence"/>
</dbReference>